<sequence length="93" mass="10301">MNGMYSIIGLISVLYVVNSSFGEAPQFLPLIDRIMLILRSTLAPNSLGLLSCLILLPCSIMSSLRFPCPLRRVNIVQTVFAVLSFILQCIDQQ</sequence>
<keyword evidence="1" id="KW-1133">Transmembrane helix</keyword>
<keyword evidence="1" id="KW-0472">Membrane</keyword>
<keyword evidence="1" id="KW-0812">Transmembrane</keyword>
<evidence type="ECO:0000256" key="1">
    <source>
        <dbReference type="SAM" id="Phobius"/>
    </source>
</evidence>
<evidence type="ECO:0000313" key="2">
    <source>
        <dbReference type="EMBL" id="RNA15590.1"/>
    </source>
</evidence>
<dbReference type="Proteomes" id="UP000276133">
    <property type="component" value="Unassembled WGS sequence"/>
</dbReference>
<gene>
    <name evidence="2" type="ORF">BpHYR1_041071</name>
</gene>
<organism evidence="2 3">
    <name type="scientific">Brachionus plicatilis</name>
    <name type="common">Marine rotifer</name>
    <name type="synonym">Brachionus muelleri</name>
    <dbReference type="NCBI Taxonomy" id="10195"/>
    <lineage>
        <taxon>Eukaryota</taxon>
        <taxon>Metazoa</taxon>
        <taxon>Spiralia</taxon>
        <taxon>Gnathifera</taxon>
        <taxon>Rotifera</taxon>
        <taxon>Eurotatoria</taxon>
        <taxon>Monogononta</taxon>
        <taxon>Pseudotrocha</taxon>
        <taxon>Ploima</taxon>
        <taxon>Brachionidae</taxon>
        <taxon>Brachionus</taxon>
    </lineage>
</organism>
<dbReference type="AlphaFoldDB" id="A0A3M7QW50"/>
<accession>A0A3M7QW50</accession>
<evidence type="ECO:0000313" key="3">
    <source>
        <dbReference type="Proteomes" id="UP000276133"/>
    </source>
</evidence>
<proteinExistence type="predicted"/>
<dbReference type="EMBL" id="REGN01004921">
    <property type="protein sequence ID" value="RNA15590.1"/>
    <property type="molecule type" value="Genomic_DNA"/>
</dbReference>
<feature type="transmembrane region" description="Helical" evidence="1">
    <location>
        <begin position="46"/>
        <end position="64"/>
    </location>
</feature>
<keyword evidence="3" id="KW-1185">Reference proteome</keyword>
<reference evidence="2 3" key="1">
    <citation type="journal article" date="2018" name="Sci. Rep.">
        <title>Genomic signatures of local adaptation to the degree of environmental predictability in rotifers.</title>
        <authorList>
            <person name="Franch-Gras L."/>
            <person name="Hahn C."/>
            <person name="Garcia-Roger E.M."/>
            <person name="Carmona M.J."/>
            <person name="Serra M."/>
            <person name="Gomez A."/>
        </authorList>
    </citation>
    <scope>NUCLEOTIDE SEQUENCE [LARGE SCALE GENOMIC DNA]</scope>
    <source>
        <strain evidence="2">HYR1</strain>
    </source>
</reference>
<name>A0A3M7QW50_BRAPC</name>
<protein>
    <submittedName>
        <fullName evidence="2">Uncharacterized protein</fullName>
    </submittedName>
</protein>
<comment type="caution">
    <text evidence="2">The sequence shown here is derived from an EMBL/GenBank/DDBJ whole genome shotgun (WGS) entry which is preliminary data.</text>
</comment>